<dbReference type="InterPro" id="IPR008700">
    <property type="entry name" value="TypeIII_avirulence_cleave"/>
</dbReference>
<feature type="region of interest" description="Disordered" evidence="1">
    <location>
        <begin position="244"/>
        <end position="270"/>
    </location>
</feature>
<protein>
    <recommendedName>
        <fullName evidence="2">RIN4 pathogenic type III effector avirulence factor Avr cleavage site domain-containing protein</fullName>
    </recommendedName>
</protein>
<evidence type="ECO:0000313" key="4">
    <source>
        <dbReference type="Proteomes" id="UP000828251"/>
    </source>
</evidence>
<dbReference type="InterPro" id="IPR040387">
    <property type="entry name" value="RIN4/NOI4"/>
</dbReference>
<name>A0A9D3V9M4_9ROSI</name>
<dbReference type="PANTHER" id="PTHR33159:SF101">
    <property type="entry name" value="OS04G0379600 PROTEIN"/>
    <property type="match status" value="1"/>
</dbReference>
<evidence type="ECO:0000259" key="2">
    <source>
        <dbReference type="Pfam" id="PF05627"/>
    </source>
</evidence>
<reference evidence="3 4" key="1">
    <citation type="journal article" date="2021" name="Plant Biotechnol. J.">
        <title>Multi-omics assisted identification of the key and species-specific regulatory components of drought-tolerant mechanisms in Gossypium stocksii.</title>
        <authorList>
            <person name="Yu D."/>
            <person name="Ke L."/>
            <person name="Zhang D."/>
            <person name="Wu Y."/>
            <person name="Sun Y."/>
            <person name="Mei J."/>
            <person name="Sun J."/>
            <person name="Sun Y."/>
        </authorList>
    </citation>
    <scope>NUCLEOTIDE SEQUENCE [LARGE SCALE GENOMIC DNA]</scope>
    <source>
        <strain evidence="4">cv. E1</strain>
        <tissue evidence="3">Leaf</tissue>
    </source>
</reference>
<dbReference type="PANTHER" id="PTHR33159">
    <property type="entry name" value="RPM1-INTERACTING PROTEIN 4 (RIN4) FAMILY PROTEIN"/>
    <property type="match status" value="1"/>
</dbReference>
<dbReference type="Proteomes" id="UP000828251">
    <property type="component" value="Unassembled WGS sequence"/>
</dbReference>
<proteinExistence type="predicted"/>
<feature type="domain" description="RIN4 pathogenic type III effector avirulence factor Avr cleavage site" evidence="2">
    <location>
        <begin position="212"/>
        <end position="246"/>
    </location>
</feature>
<dbReference type="EMBL" id="JAIQCV010000008">
    <property type="protein sequence ID" value="KAH1074675.1"/>
    <property type="molecule type" value="Genomic_DNA"/>
</dbReference>
<sequence length="283" mass="31561">MVSSRVSENQSAFVPRRLITNSVLVAFELLHHKKSRGSGSEGFHRDWIHLMRVCDTSVSFSKLANGEEVGHISATDKECVEVRNILSKYKRAAGQAVDYGKSSVCFSPNVVDGVSLLLISLCEELQLMMNLFWWGLAGRSGRGMHWLSWDRMCGFIRAITSVYDGSFSPIVAEAAAQWIVHYCHTEEPFLLMPSNCIMPVRVVLMTDWSLGEKGKALPKFGEWDLKDPATADGFTVIFNKARNEKKTRATAPPPPSIVPQKVDTINKPPPSPPKTKCFCFVRV</sequence>
<gene>
    <name evidence="3" type="ORF">J1N35_027003</name>
</gene>
<evidence type="ECO:0000256" key="1">
    <source>
        <dbReference type="SAM" id="MobiDB-lite"/>
    </source>
</evidence>
<keyword evidence="4" id="KW-1185">Reference proteome</keyword>
<organism evidence="3 4">
    <name type="scientific">Gossypium stocksii</name>
    <dbReference type="NCBI Taxonomy" id="47602"/>
    <lineage>
        <taxon>Eukaryota</taxon>
        <taxon>Viridiplantae</taxon>
        <taxon>Streptophyta</taxon>
        <taxon>Embryophyta</taxon>
        <taxon>Tracheophyta</taxon>
        <taxon>Spermatophyta</taxon>
        <taxon>Magnoliopsida</taxon>
        <taxon>eudicotyledons</taxon>
        <taxon>Gunneridae</taxon>
        <taxon>Pentapetalae</taxon>
        <taxon>rosids</taxon>
        <taxon>malvids</taxon>
        <taxon>Malvales</taxon>
        <taxon>Malvaceae</taxon>
        <taxon>Malvoideae</taxon>
        <taxon>Gossypium</taxon>
    </lineage>
</organism>
<accession>A0A9D3V9M4</accession>
<comment type="caution">
    <text evidence="3">The sequence shown here is derived from an EMBL/GenBank/DDBJ whole genome shotgun (WGS) entry which is preliminary data.</text>
</comment>
<dbReference type="AlphaFoldDB" id="A0A9D3V9M4"/>
<dbReference type="OrthoDB" id="1903947at2759"/>
<dbReference type="Pfam" id="PF05627">
    <property type="entry name" value="AvrRpt-cleavage"/>
    <property type="match status" value="1"/>
</dbReference>
<evidence type="ECO:0000313" key="3">
    <source>
        <dbReference type="EMBL" id="KAH1074675.1"/>
    </source>
</evidence>